<dbReference type="EMBL" id="WNYA01000001">
    <property type="protein sequence ID" value="KAG8593659.1"/>
    <property type="molecule type" value="Genomic_DNA"/>
</dbReference>
<keyword evidence="1" id="KW-1133">Transmembrane helix</keyword>
<sequence>MSFGAHSESCKIQAHKKTLQMCFFTIFTAFGIFFPASQYAPWNIKYHHYEVQFVTQKISHNRALSVEK</sequence>
<evidence type="ECO:0000313" key="2">
    <source>
        <dbReference type="EMBL" id="KAG8593659.1"/>
    </source>
</evidence>
<gene>
    <name evidence="2" type="ORF">GDO81_000915</name>
</gene>
<comment type="caution">
    <text evidence="2">The sequence shown here is derived from an EMBL/GenBank/DDBJ whole genome shotgun (WGS) entry which is preliminary data.</text>
</comment>
<dbReference type="AlphaFoldDB" id="A0AAV7D8D1"/>
<evidence type="ECO:0000313" key="3">
    <source>
        <dbReference type="Proteomes" id="UP000824782"/>
    </source>
</evidence>
<evidence type="ECO:0000256" key="1">
    <source>
        <dbReference type="SAM" id="Phobius"/>
    </source>
</evidence>
<protein>
    <submittedName>
        <fullName evidence="2">Uncharacterized protein</fullName>
    </submittedName>
</protein>
<name>A0AAV7D8D1_ENGPU</name>
<keyword evidence="1" id="KW-0472">Membrane</keyword>
<keyword evidence="3" id="KW-1185">Reference proteome</keyword>
<dbReference type="Proteomes" id="UP000824782">
    <property type="component" value="Unassembled WGS sequence"/>
</dbReference>
<accession>A0AAV7D8D1</accession>
<feature type="transmembrane region" description="Helical" evidence="1">
    <location>
        <begin position="21"/>
        <end position="40"/>
    </location>
</feature>
<organism evidence="2 3">
    <name type="scientific">Engystomops pustulosus</name>
    <name type="common">Tungara frog</name>
    <name type="synonym">Physalaemus pustulosus</name>
    <dbReference type="NCBI Taxonomy" id="76066"/>
    <lineage>
        <taxon>Eukaryota</taxon>
        <taxon>Metazoa</taxon>
        <taxon>Chordata</taxon>
        <taxon>Craniata</taxon>
        <taxon>Vertebrata</taxon>
        <taxon>Euteleostomi</taxon>
        <taxon>Amphibia</taxon>
        <taxon>Batrachia</taxon>
        <taxon>Anura</taxon>
        <taxon>Neobatrachia</taxon>
        <taxon>Hyloidea</taxon>
        <taxon>Leptodactylidae</taxon>
        <taxon>Leiuperinae</taxon>
        <taxon>Engystomops</taxon>
    </lineage>
</organism>
<proteinExistence type="predicted"/>
<keyword evidence="1" id="KW-0812">Transmembrane</keyword>
<reference evidence="2" key="1">
    <citation type="thesis" date="2020" institute="ProQuest LLC" country="789 East Eisenhower Parkway, Ann Arbor, MI, USA">
        <title>Comparative Genomics and Chromosome Evolution.</title>
        <authorList>
            <person name="Mudd A.B."/>
        </authorList>
    </citation>
    <scope>NUCLEOTIDE SEQUENCE</scope>
    <source>
        <strain evidence="2">237g6f4</strain>
        <tissue evidence="2">Blood</tissue>
    </source>
</reference>